<evidence type="ECO:0000313" key="2">
    <source>
        <dbReference type="EMBL" id="MCQ8117970.1"/>
    </source>
</evidence>
<gene>
    <name evidence="2" type="ORF">NP589_11085</name>
</gene>
<evidence type="ECO:0008006" key="4">
    <source>
        <dbReference type="Google" id="ProtNLM"/>
    </source>
</evidence>
<keyword evidence="1" id="KW-0732">Signal</keyword>
<feature type="chain" id="PRO_5047175419" description="PEP-CTERM sorting domain-containing protein" evidence="1">
    <location>
        <begin position="44"/>
        <end position="290"/>
    </location>
</feature>
<dbReference type="RefSeq" id="WP_256607036.1">
    <property type="nucleotide sequence ID" value="NZ_JANIBL010000030.1"/>
</dbReference>
<evidence type="ECO:0000313" key="3">
    <source>
        <dbReference type="Proteomes" id="UP001524570"/>
    </source>
</evidence>
<proteinExistence type="predicted"/>
<evidence type="ECO:0000256" key="1">
    <source>
        <dbReference type="SAM" id="SignalP"/>
    </source>
</evidence>
<protein>
    <recommendedName>
        <fullName evidence="4">PEP-CTERM sorting domain-containing protein</fullName>
    </recommendedName>
</protein>
<organism evidence="2 3">
    <name type="scientific">Methylomonas rosea</name>
    <dbReference type="NCBI Taxonomy" id="2952227"/>
    <lineage>
        <taxon>Bacteria</taxon>
        <taxon>Pseudomonadati</taxon>
        <taxon>Pseudomonadota</taxon>
        <taxon>Gammaproteobacteria</taxon>
        <taxon>Methylococcales</taxon>
        <taxon>Methylococcaceae</taxon>
        <taxon>Methylomonas</taxon>
    </lineage>
</organism>
<reference evidence="2 3" key="1">
    <citation type="submission" date="2022-07" db="EMBL/GenBank/DDBJ databases">
        <title>Methylomonas rivi sp. nov., Methylomonas rosea sp. nov., Methylomonas aureus sp. nov. and Methylomonas subterranea sp. nov., four novel methanotrophs isolated from a freshwater creek and the deep terrestrial subsurface.</title>
        <authorList>
            <person name="Abin C."/>
            <person name="Sankaranarayanan K."/>
            <person name="Garner C."/>
            <person name="Sindelar R."/>
            <person name="Kotary K."/>
            <person name="Garner R."/>
            <person name="Barclay S."/>
            <person name="Lawson P."/>
            <person name="Krumholz L."/>
        </authorList>
    </citation>
    <scope>NUCLEOTIDE SEQUENCE [LARGE SCALE GENOMIC DNA]</scope>
    <source>
        <strain evidence="2 3">WSC-7</strain>
    </source>
</reference>
<dbReference type="Proteomes" id="UP001524570">
    <property type="component" value="Unassembled WGS sequence"/>
</dbReference>
<comment type="caution">
    <text evidence="2">The sequence shown here is derived from an EMBL/GenBank/DDBJ whole genome shotgun (WGS) entry which is preliminary data.</text>
</comment>
<name>A0ABT1TT60_9GAMM</name>
<accession>A0ABT1TT60</accession>
<dbReference type="EMBL" id="JANIBL010000030">
    <property type="protein sequence ID" value="MCQ8117970.1"/>
    <property type="molecule type" value="Genomic_DNA"/>
</dbReference>
<sequence length="290" mass="30199">MFPLINGETTMKHLSKPIRRLCIKTYLFSLLALPLCVVQPAGAAMISASAAIDWSTFKITAIDIGNGLPTLTWSNQNDNSQVNYGYYYANDSAANWSSGTTATEGVSTSSYSKSASSSTSISEIKSNASIDGAFPYQGLSASSNSQRSGNFTVQGSGLLLFEANYSLTGDVGTSSNASASSNINFNLSYYNGEHSGSVNQNINRYISSGSAPVAETDVLSVALVFKDGWSGNFSASTNAYVSGYDYGSGGGGSVPLPGAFWLFGSALAGAASLRSANTIRMMKSFAKAAS</sequence>
<feature type="signal peptide" evidence="1">
    <location>
        <begin position="1"/>
        <end position="43"/>
    </location>
</feature>
<keyword evidence="3" id="KW-1185">Reference proteome</keyword>